<evidence type="ECO:0000313" key="3">
    <source>
        <dbReference type="Proteomes" id="UP001501822"/>
    </source>
</evidence>
<name>A0ABN0XHF4_9ACTN</name>
<dbReference type="EMBL" id="BAAABM010000062">
    <property type="protein sequence ID" value="GAA0363701.1"/>
    <property type="molecule type" value="Genomic_DNA"/>
</dbReference>
<keyword evidence="3" id="KW-1185">Reference proteome</keyword>
<dbReference type="PANTHER" id="PTHR10587:SF134">
    <property type="entry name" value="SECRETED PROTEIN"/>
    <property type="match status" value="1"/>
</dbReference>
<dbReference type="SUPFAM" id="SSF88713">
    <property type="entry name" value="Glycoside hydrolase/deacetylase"/>
    <property type="match status" value="1"/>
</dbReference>
<dbReference type="InterPro" id="IPR011330">
    <property type="entry name" value="Glyco_hydro/deAcase_b/a-brl"/>
</dbReference>
<organism evidence="2 3">
    <name type="scientific">Actinoallomurus spadix</name>
    <dbReference type="NCBI Taxonomy" id="79912"/>
    <lineage>
        <taxon>Bacteria</taxon>
        <taxon>Bacillati</taxon>
        <taxon>Actinomycetota</taxon>
        <taxon>Actinomycetes</taxon>
        <taxon>Streptosporangiales</taxon>
        <taxon>Thermomonosporaceae</taxon>
        <taxon>Actinoallomurus</taxon>
    </lineage>
</organism>
<dbReference type="PROSITE" id="PS51677">
    <property type="entry name" value="NODB"/>
    <property type="match status" value="1"/>
</dbReference>
<evidence type="ECO:0000313" key="2">
    <source>
        <dbReference type="EMBL" id="GAA0363701.1"/>
    </source>
</evidence>
<dbReference type="InterPro" id="IPR050248">
    <property type="entry name" value="Polysacc_deacetylase_ArnD"/>
</dbReference>
<dbReference type="Pfam" id="PF01522">
    <property type="entry name" value="Polysacc_deac_1"/>
    <property type="match status" value="1"/>
</dbReference>
<proteinExistence type="predicted"/>
<dbReference type="PANTHER" id="PTHR10587">
    <property type="entry name" value="GLYCOSYL TRANSFERASE-RELATED"/>
    <property type="match status" value="1"/>
</dbReference>
<feature type="domain" description="NodB homology" evidence="1">
    <location>
        <begin position="22"/>
        <end position="223"/>
    </location>
</feature>
<dbReference type="Gene3D" id="3.20.20.370">
    <property type="entry name" value="Glycoside hydrolase/deacetylase"/>
    <property type="match status" value="1"/>
</dbReference>
<protein>
    <submittedName>
        <fullName evidence="2">Polysaccharide deacetylase family protein</fullName>
    </submittedName>
</protein>
<reference evidence="2 3" key="1">
    <citation type="journal article" date="2019" name="Int. J. Syst. Evol. Microbiol.">
        <title>The Global Catalogue of Microorganisms (GCM) 10K type strain sequencing project: providing services to taxonomists for standard genome sequencing and annotation.</title>
        <authorList>
            <consortium name="The Broad Institute Genomics Platform"/>
            <consortium name="The Broad Institute Genome Sequencing Center for Infectious Disease"/>
            <person name="Wu L."/>
            <person name="Ma J."/>
        </authorList>
    </citation>
    <scope>NUCLEOTIDE SEQUENCE [LARGE SCALE GENOMIC DNA]</scope>
    <source>
        <strain evidence="2 3">JCM 3146</strain>
    </source>
</reference>
<evidence type="ECO:0000259" key="1">
    <source>
        <dbReference type="PROSITE" id="PS51677"/>
    </source>
</evidence>
<accession>A0ABN0XHF4</accession>
<dbReference type="Proteomes" id="UP001501822">
    <property type="component" value="Unassembled WGS sequence"/>
</dbReference>
<comment type="caution">
    <text evidence="2">The sequence shown here is derived from an EMBL/GenBank/DDBJ whole genome shotgun (WGS) entry which is preliminary data.</text>
</comment>
<sequence>MPGWTDPAVSPRVIEHGPRDGREVALTFDADLTTLMRRRLRLGTVESYADMRLVDELRRTRTPATFFFTGLWMEEYPQETRRIADDDLFELGTHSQSHRAFRRACFNLGLVPEEEMLGEVIDPIVTLHRLTGRATRYFRFPGGCHDAAALAAIRPAGVTVVGFDVFSGDAFCDSADVIVDQTLTQVTGGSIIVMHLGGPNAPRTADALPRVIAGLREKGLRPTTLTRFLAAAGDADRERGPGSGLAS</sequence>
<dbReference type="InterPro" id="IPR002509">
    <property type="entry name" value="NODB_dom"/>
</dbReference>
<gene>
    <name evidence="2" type="ORF">GCM10010151_62130</name>
</gene>